<dbReference type="AlphaFoldDB" id="A0AAV2H4M0"/>
<evidence type="ECO:0000256" key="2">
    <source>
        <dbReference type="SAM" id="Phobius"/>
    </source>
</evidence>
<feature type="compositionally biased region" description="Polar residues" evidence="1">
    <location>
        <begin position="44"/>
        <end position="58"/>
    </location>
</feature>
<sequence>MSGHAFTDQYLSVVKMNDKSSSHLPSRNSCDTDLHKLHRDIPSSTTIYTPAHQTSSPRRQPPHGADAQPKIQIRSTFRRQDAESQRTCHPWRNKGRRKLYRLGVVFLVYILGIVLITGYRVANSRYIQDKEHQDFTKDINRFRRDTDEKAIGFPVLE</sequence>
<name>A0AAV2H4M0_LYMST</name>
<keyword evidence="2" id="KW-0812">Transmembrane</keyword>
<organism evidence="3 4">
    <name type="scientific">Lymnaea stagnalis</name>
    <name type="common">Great pond snail</name>
    <name type="synonym">Helix stagnalis</name>
    <dbReference type="NCBI Taxonomy" id="6523"/>
    <lineage>
        <taxon>Eukaryota</taxon>
        <taxon>Metazoa</taxon>
        <taxon>Spiralia</taxon>
        <taxon>Lophotrochozoa</taxon>
        <taxon>Mollusca</taxon>
        <taxon>Gastropoda</taxon>
        <taxon>Heterobranchia</taxon>
        <taxon>Euthyneura</taxon>
        <taxon>Panpulmonata</taxon>
        <taxon>Hygrophila</taxon>
        <taxon>Lymnaeoidea</taxon>
        <taxon>Lymnaeidae</taxon>
        <taxon>Lymnaea</taxon>
    </lineage>
</organism>
<keyword evidence="4" id="KW-1185">Reference proteome</keyword>
<comment type="caution">
    <text evidence="3">The sequence shown here is derived from an EMBL/GenBank/DDBJ whole genome shotgun (WGS) entry which is preliminary data.</text>
</comment>
<reference evidence="3 4" key="1">
    <citation type="submission" date="2024-04" db="EMBL/GenBank/DDBJ databases">
        <authorList>
            <consortium name="Genoscope - CEA"/>
            <person name="William W."/>
        </authorList>
    </citation>
    <scope>NUCLEOTIDE SEQUENCE [LARGE SCALE GENOMIC DNA]</scope>
</reference>
<feature type="non-terminal residue" evidence="3">
    <location>
        <position position="157"/>
    </location>
</feature>
<protein>
    <submittedName>
        <fullName evidence="3">Uncharacterized protein</fullName>
    </submittedName>
</protein>
<gene>
    <name evidence="3" type="ORF">GSLYS_00001914001</name>
</gene>
<feature type="transmembrane region" description="Helical" evidence="2">
    <location>
        <begin position="99"/>
        <end position="119"/>
    </location>
</feature>
<dbReference type="Proteomes" id="UP001497497">
    <property type="component" value="Unassembled WGS sequence"/>
</dbReference>
<accession>A0AAV2H4M0</accession>
<keyword evidence="2" id="KW-1133">Transmembrane helix</keyword>
<evidence type="ECO:0000313" key="4">
    <source>
        <dbReference type="Proteomes" id="UP001497497"/>
    </source>
</evidence>
<dbReference type="EMBL" id="CAXITT010000021">
    <property type="protein sequence ID" value="CAL1527744.1"/>
    <property type="molecule type" value="Genomic_DNA"/>
</dbReference>
<feature type="region of interest" description="Disordered" evidence="1">
    <location>
        <begin position="44"/>
        <end position="70"/>
    </location>
</feature>
<keyword evidence="2" id="KW-0472">Membrane</keyword>
<evidence type="ECO:0000256" key="1">
    <source>
        <dbReference type="SAM" id="MobiDB-lite"/>
    </source>
</evidence>
<proteinExistence type="predicted"/>
<evidence type="ECO:0000313" key="3">
    <source>
        <dbReference type="EMBL" id="CAL1527744.1"/>
    </source>
</evidence>